<keyword evidence="2" id="KW-1185">Reference proteome</keyword>
<sequence length="162" mass="18574">MRQLLLILLTLGLFSCNTENDNTKILQKRIDSLETKLADTYKPGFGDFMGTMQTHHSKLWFAGQNKNWDLADFEVHELEGTIENILKYQAGRKESQLIETLSPALDSIENAIDKKDHDAFEKSYRSLTIACNTCHKATGYEFNRVKIPEISTWSNQDFSPLQ</sequence>
<accession>A0A1H4BZK9</accession>
<dbReference type="STRING" id="283786.SAMN04487990_11721"/>
<dbReference type="AlphaFoldDB" id="A0A1H4BZK9"/>
<evidence type="ECO:0000313" key="2">
    <source>
        <dbReference type="Proteomes" id="UP000198846"/>
    </source>
</evidence>
<dbReference type="RefSeq" id="WP_143034159.1">
    <property type="nucleotide sequence ID" value="NZ_FNQK01000017.1"/>
</dbReference>
<dbReference type="Proteomes" id="UP000198846">
    <property type="component" value="Unassembled WGS sequence"/>
</dbReference>
<name>A0A1H4BZK9_BIZPA</name>
<reference evidence="1 2" key="1">
    <citation type="submission" date="2016-10" db="EMBL/GenBank/DDBJ databases">
        <authorList>
            <person name="de Groot N.N."/>
        </authorList>
    </citation>
    <scope>NUCLEOTIDE SEQUENCE [LARGE SCALE GENOMIC DNA]</scope>
    <source>
        <strain evidence="1 2">DSM 23842</strain>
    </source>
</reference>
<protein>
    <recommendedName>
        <fullName evidence="3">Cytochrome C</fullName>
    </recommendedName>
</protein>
<dbReference type="EMBL" id="FNQK01000017">
    <property type="protein sequence ID" value="SEA53493.1"/>
    <property type="molecule type" value="Genomic_DNA"/>
</dbReference>
<gene>
    <name evidence="1" type="ORF">SAMN04487990_11721</name>
</gene>
<evidence type="ECO:0008006" key="3">
    <source>
        <dbReference type="Google" id="ProtNLM"/>
    </source>
</evidence>
<organism evidence="1 2">
    <name type="scientific">Bizionia paragorgiae</name>
    <dbReference type="NCBI Taxonomy" id="283786"/>
    <lineage>
        <taxon>Bacteria</taxon>
        <taxon>Pseudomonadati</taxon>
        <taxon>Bacteroidota</taxon>
        <taxon>Flavobacteriia</taxon>
        <taxon>Flavobacteriales</taxon>
        <taxon>Flavobacteriaceae</taxon>
        <taxon>Bizionia</taxon>
    </lineage>
</organism>
<evidence type="ECO:0000313" key="1">
    <source>
        <dbReference type="EMBL" id="SEA53493.1"/>
    </source>
</evidence>
<proteinExistence type="predicted"/>
<dbReference type="PROSITE" id="PS51257">
    <property type="entry name" value="PROKAR_LIPOPROTEIN"/>
    <property type="match status" value="1"/>
</dbReference>
<dbReference type="OrthoDB" id="6402114at2"/>